<dbReference type="Gene3D" id="1.10.510.10">
    <property type="entry name" value="Transferase(Phosphotransferase) domain 1"/>
    <property type="match status" value="1"/>
</dbReference>
<dbReference type="GO" id="GO:0005524">
    <property type="term" value="F:ATP binding"/>
    <property type="evidence" value="ECO:0007669"/>
    <property type="project" value="UniProtKB-UniRule"/>
</dbReference>
<evidence type="ECO:0000313" key="15">
    <source>
        <dbReference type="Proteomes" id="UP000037460"/>
    </source>
</evidence>
<evidence type="ECO:0000256" key="6">
    <source>
        <dbReference type="PIRSR" id="PIRSR630616-1"/>
    </source>
</evidence>
<dbReference type="SMART" id="SM00220">
    <property type="entry name" value="S_TKc"/>
    <property type="match status" value="1"/>
</dbReference>
<dbReference type="CDD" id="cd14003">
    <property type="entry name" value="STKc_AMPK-like"/>
    <property type="match status" value="1"/>
</dbReference>
<keyword evidence="2" id="KW-0808">Transferase</keyword>
<dbReference type="PROSITE" id="PS50011">
    <property type="entry name" value="PROTEIN_KINASE_DOM"/>
    <property type="match status" value="1"/>
</dbReference>
<feature type="binding site" evidence="7 9">
    <location>
        <position position="122"/>
    </location>
    <ligand>
        <name>ATP</name>
        <dbReference type="ChEBI" id="CHEBI:30616"/>
    </ligand>
</feature>
<dbReference type="AlphaFoldDB" id="A0A0M0K0S4"/>
<evidence type="ECO:0000256" key="7">
    <source>
        <dbReference type="PIRSR" id="PIRSR630616-2"/>
    </source>
</evidence>
<evidence type="ECO:0000256" key="11">
    <source>
        <dbReference type="SAM" id="MobiDB-lite"/>
    </source>
</evidence>
<dbReference type="EMBL" id="JWZX01001827">
    <property type="protein sequence ID" value="KOO32202.1"/>
    <property type="molecule type" value="Genomic_DNA"/>
</dbReference>
<feature type="binding site" evidence="7">
    <location>
        <position position="235"/>
    </location>
    <ligand>
        <name>ATP</name>
        <dbReference type="ChEBI" id="CHEBI:30616"/>
    </ligand>
</feature>
<gene>
    <name evidence="14" type="ORF">Ctob_003225</name>
</gene>
<evidence type="ECO:0000259" key="12">
    <source>
        <dbReference type="PROSITE" id="PS50011"/>
    </source>
</evidence>
<feature type="compositionally biased region" description="Polar residues" evidence="11">
    <location>
        <begin position="7"/>
        <end position="24"/>
    </location>
</feature>
<dbReference type="PROSITE" id="PS50030">
    <property type="entry name" value="UBA"/>
    <property type="match status" value="1"/>
</dbReference>
<feature type="domain" description="UBA" evidence="13">
    <location>
        <begin position="371"/>
        <end position="412"/>
    </location>
</feature>
<dbReference type="InterPro" id="IPR011009">
    <property type="entry name" value="Kinase-like_dom_sf"/>
</dbReference>
<name>A0A0M0K0S4_9EUKA</name>
<keyword evidence="4" id="KW-0418">Kinase</keyword>
<feature type="region of interest" description="Disordered" evidence="11">
    <location>
        <begin position="1"/>
        <end position="24"/>
    </location>
</feature>
<keyword evidence="15" id="KW-1185">Reference proteome</keyword>
<evidence type="ECO:0000256" key="5">
    <source>
        <dbReference type="ARBA" id="ARBA00022840"/>
    </source>
</evidence>
<dbReference type="FunFam" id="3.30.200.20:FF:000042">
    <property type="entry name" value="Aurora kinase A"/>
    <property type="match status" value="1"/>
</dbReference>
<dbReference type="InterPro" id="IPR017441">
    <property type="entry name" value="Protein_kinase_ATP_BS"/>
</dbReference>
<dbReference type="GO" id="GO:0004674">
    <property type="term" value="F:protein serine/threonine kinase activity"/>
    <property type="evidence" value="ECO:0007669"/>
    <property type="project" value="UniProtKB-KW"/>
</dbReference>
<evidence type="ECO:0000256" key="10">
    <source>
        <dbReference type="RuleBase" id="RU000304"/>
    </source>
</evidence>
<dbReference type="SUPFAM" id="SSF56112">
    <property type="entry name" value="Protein kinase-like (PK-like)"/>
    <property type="match status" value="1"/>
</dbReference>
<dbReference type="Pfam" id="PF00069">
    <property type="entry name" value="Pkinase"/>
    <property type="match status" value="1"/>
</dbReference>
<keyword evidence="3 7" id="KW-0547">Nucleotide-binding</keyword>
<feature type="domain" description="Protein kinase" evidence="12">
    <location>
        <begin position="93"/>
        <end position="346"/>
    </location>
</feature>
<keyword evidence="1 10" id="KW-0723">Serine/threonine-protein kinase</keyword>
<dbReference type="PROSITE" id="PS00107">
    <property type="entry name" value="PROTEIN_KINASE_ATP"/>
    <property type="match status" value="1"/>
</dbReference>
<organism evidence="14 15">
    <name type="scientific">Chrysochromulina tobinii</name>
    <dbReference type="NCBI Taxonomy" id="1460289"/>
    <lineage>
        <taxon>Eukaryota</taxon>
        <taxon>Haptista</taxon>
        <taxon>Haptophyta</taxon>
        <taxon>Prymnesiophyceae</taxon>
        <taxon>Prymnesiales</taxon>
        <taxon>Chrysochromulinaceae</taxon>
        <taxon>Chrysochromulina</taxon>
    </lineage>
</organism>
<sequence>MPAPLSERNNSSRLSAMTSATGTSALEQLQQRLRDLQQQRQSLKNPEVAAKPRPASAQQISAKRRKLIREGYTRHGLPVPTITEATSLEPLLYRSEKVVGKGAFGLVSLARSIVTGELVAMKTIDRAKLHSENLKKAVEHEIRILKKIKHQSVVKLYEVFETPRSIHIIMEYVDGGTVQQLVKKNKRIAEEDAAMLFAQLVDAVSHCHEHHVCHRDLKLENFMLGRNGRTLKLIDFGLSVVWKPGQSLFKSYGTPCYMAPEIIKGANYSGAHVDVWSLGVALATMLTGSLPFQGAGDTELKKHILRGTFPCPEHVTAEARDLLARMLALNPAERISMEAIKQHPWLRGAADAAARSGATCPAPLVASEVAPLDEGILAQLEQLGLERGEVERSVRSRAYNHSSACYEMLLTASQADKGRPSARGESSAR</sequence>
<evidence type="ECO:0000256" key="8">
    <source>
        <dbReference type="PIRSR" id="PIRSR630616-3"/>
    </source>
</evidence>
<comment type="similarity">
    <text evidence="10">Belongs to the protein kinase superfamily.</text>
</comment>
<evidence type="ECO:0000256" key="9">
    <source>
        <dbReference type="PROSITE-ProRule" id="PRU10141"/>
    </source>
</evidence>
<proteinExistence type="inferred from homology"/>
<feature type="active site" description="Proton acceptor" evidence="6">
    <location>
        <position position="216"/>
    </location>
</feature>
<evidence type="ECO:0000256" key="3">
    <source>
        <dbReference type="ARBA" id="ARBA00022741"/>
    </source>
</evidence>
<protein>
    <submittedName>
        <fullName evidence="14">Camk camkl</fullName>
    </submittedName>
</protein>
<dbReference type="Proteomes" id="UP000037460">
    <property type="component" value="Unassembled WGS sequence"/>
</dbReference>
<feature type="binding site" evidence="7">
    <location>
        <begin position="220"/>
        <end position="221"/>
    </location>
    <ligand>
        <name>ATP</name>
        <dbReference type="ChEBI" id="CHEBI:30616"/>
    </ligand>
</feature>
<evidence type="ECO:0000313" key="14">
    <source>
        <dbReference type="EMBL" id="KOO32202.1"/>
    </source>
</evidence>
<keyword evidence="5 7" id="KW-0067">ATP-binding</keyword>
<dbReference type="PANTHER" id="PTHR24350">
    <property type="entry name" value="SERINE/THREONINE-PROTEIN KINASE IAL-RELATED"/>
    <property type="match status" value="1"/>
</dbReference>
<feature type="cross-link" description="Glycyl lysine isopeptide (Lys-Gly) (interchain with G-Cter in SUMO2)" evidence="8">
    <location>
        <position position="218"/>
    </location>
</feature>
<accession>A0A0M0K0S4</accession>
<evidence type="ECO:0000256" key="1">
    <source>
        <dbReference type="ARBA" id="ARBA00022527"/>
    </source>
</evidence>
<dbReference type="InterPro" id="IPR000719">
    <property type="entry name" value="Prot_kinase_dom"/>
</dbReference>
<dbReference type="FunFam" id="1.10.510.10:FF:000571">
    <property type="entry name" value="Maternal embryonic leucine zipper kinase"/>
    <property type="match status" value="1"/>
</dbReference>
<comment type="caution">
    <text evidence="14">The sequence shown here is derived from an EMBL/GenBank/DDBJ whole genome shotgun (WGS) entry which is preliminary data.</text>
</comment>
<evidence type="ECO:0000256" key="4">
    <source>
        <dbReference type="ARBA" id="ARBA00022777"/>
    </source>
</evidence>
<dbReference type="PROSITE" id="PS00108">
    <property type="entry name" value="PROTEIN_KINASE_ST"/>
    <property type="match status" value="1"/>
</dbReference>
<dbReference type="InterPro" id="IPR015940">
    <property type="entry name" value="UBA"/>
</dbReference>
<dbReference type="InterPro" id="IPR030616">
    <property type="entry name" value="Aur-like"/>
</dbReference>
<dbReference type="OrthoDB" id="942095at2759"/>
<evidence type="ECO:0000256" key="2">
    <source>
        <dbReference type="ARBA" id="ARBA00022679"/>
    </source>
</evidence>
<reference evidence="15" key="1">
    <citation type="journal article" date="2015" name="PLoS Genet.">
        <title>Genome Sequence and Transcriptome Analyses of Chrysochromulina tobin: Metabolic Tools for Enhanced Algal Fitness in the Prominent Order Prymnesiales (Haptophyceae).</title>
        <authorList>
            <person name="Hovde B.T."/>
            <person name="Deodato C.R."/>
            <person name="Hunsperger H.M."/>
            <person name="Ryken S.A."/>
            <person name="Yost W."/>
            <person name="Jha R.K."/>
            <person name="Patterson J."/>
            <person name="Monnat R.J. Jr."/>
            <person name="Barlow S.B."/>
            <person name="Starkenburg S.R."/>
            <person name="Cattolico R.A."/>
        </authorList>
    </citation>
    <scope>NUCLEOTIDE SEQUENCE</scope>
    <source>
        <strain evidence="15">CCMP291</strain>
    </source>
</reference>
<dbReference type="InterPro" id="IPR008271">
    <property type="entry name" value="Ser/Thr_kinase_AS"/>
</dbReference>
<feature type="region of interest" description="Disordered" evidence="11">
    <location>
        <begin position="37"/>
        <end position="62"/>
    </location>
</feature>
<evidence type="ECO:0000259" key="13">
    <source>
        <dbReference type="PROSITE" id="PS50030"/>
    </source>
</evidence>